<dbReference type="Proteomes" id="UP000019373">
    <property type="component" value="Unassembled WGS sequence"/>
</dbReference>
<reference evidence="3" key="1">
    <citation type="journal article" date="2014" name="BMC Genomics">
        <title>Genome characteristics reveal the impact of lichenization on lichen-forming fungus Endocarpon pusillum Hedwig (Verrucariales, Ascomycota).</title>
        <authorList>
            <person name="Wang Y.-Y."/>
            <person name="Liu B."/>
            <person name="Zhang X.-Y."/>
            <person name="Zhou Q.-M."/>
            <person name="Zhang T."/>
            <person name="Li H."/>
            <person name="Yu Y.-F."/>
            <person name="Zhang X.-L."/>
            <person name="Hao X.-Y."/>
            <person name="Wang M."/>
            <person name="Wang L."/>
            <person name="Wei J.-C."/>
        </authorList>
    </citation>
    <scope>NUCLEOTIDE SEQUENCE [LARGE SCALE GENOMIC DNA]</scope>
    <source>
        <strain evidence="3">Z07020 / HMAS-L-300199</strain>
    </source>
</reference>
<feature type="region of interest" description="Disordered" evidence="1">
    <location>
        <begin position="1"/>
        <end position="42"/>
    </location>
</feature>
<proteinExistence type="predicted"/>
<feature type="compositionally biased region" description="Polar residues" evidence="1">
    <location>
        <begin position="336"/>
        <end position="359"/>
    </location>
</feature>
<organism evidence="2 3">
    <name type="scientific">Endocarpon pusillum (strain Z07020 / HMAS-L-300199)</name>
    <name type="common">Lichen-forming fungus</name>
    <dbReference type="NCBI Taxonomy" id="1263415"/>
    <lineage>
        <taxon>Eukaryota</taxon>
        <taxon>Fungi</taxon>
        <taxon>Dikarya</taxon>
        <taxon>Ascomycota</taxon>
        <taxon>Pezizomycotina</taxon>
        <taxon>Eurotiomycetes</taxon>
        <taxon>Chaetothyriomycetidae</taxon>
        <taxon>Verrucariales</taxon>
        <taxon>Verrucariaceae</taxon>
        <taxon>Endocarpon</taxon>
    </lineage>
</organism>
<sequence>MTNIASPTQQQAQEQPQGEKTEPKTNNAEKQTRSSQHSMPCGKVVEVPHLTWDDAVHFKHKMTSATKVKPTTNLRSMPDLIVNGKVIPAKSTSGKHQRTNATQPEAEPQFLPELTPENVSQGVLVQSQTTVGVAREYQPEIRMKRTRATADRPGLLTISLVCTSLAPGRGKIAKGTTSVFAIRDNAPIWFKLVSRNHPANILCPEPVAEWLHFRVSEAQASQCHRHETGVIKAPAEAHKPTGLPCSGGATQSPTKQAQGGSSQPPAPIASDDKDTITLDMDKPFPSVAEVQAVYAQPQARSFSTTHERPKLRVTIPENLRHLTAPAGARATVPSAAKNSTSTPLNASSRTESLAKTSRTPLAELP</sequence>
<keyword evidence="3" id="KW-1185">Reference proteome</keyword>
<protein>
    <submittedName>
        <fullName evidence="2">Uncharacterized protein</fullName>
    </submittedName>
</protein>
<evidence type="ECO:0000256" key="1">
    <source>
        <dbReference type="SAM" id="MobiDB-lite"/>
    </source>
</evidence>
<dbReference type="RefSeq" id="XP_007799771.1">
    <property type="nucleotide sequence ID" value="XM_007801580.1"/>
</dbReference>
<feature type="compositionally biased region" description="Polar residues" evidence="1">
    <location>
        <begin position="24"/>
        <end position="38"/>
    </location>
</feature>
<feature type="compositionally biased region" description="Polar residues" evidence="1">
    <location>
        <begin position="248"/>
        <end position="263"/>
    </location>
</feature>
<dbReference type="AlphaFoldDB" id="U1HVG4"/>
<dbReference type="EMBL" id="KE720872">
    <property type="protein sequence ID" value="ERF74670.1"/>
    <property type="molecule type" value="Genomic_DNA"/>
</dbReference>
<accession>U1HVG4</accession>
<feature type="region of interest" description="Disordered" evidence="1">
    <location>
        <begin position="237"/>
        <end position="280"/>
    </location>
</feature>
<evidence type="ECO:0000313" key="3">
    <source>
        <dbReference type="Proteomes" id="UP000019373"/>
    </source>
</evidence>
<name>U1HVG4_ENDPU</name>
<evidence type="ECO:0000313" key="2">
    <source>
        <dbReference type="EMBL" id="ERF74670.1"/>
    </source>
</evidence>
<dbReference type="HOGENOM" id="CLU_758698_0_0_1"/>
<feature type="region of interest" description="Disordered" evidence="1">
    <location>
        <begin position="322"/>
        <end position="365"/>
    </location>
</feature>
<feature type="compositionally biased region" description="Basic and acidic residues" evidence="1">
    <location>
        <begin position="270"/>
        <end position="280"/>
    </location>
</feature>
<gene>
    <name evidence="2" type="ORF">EPUS_00800</name>
</gene>
<dbReference type="GeneID" id="19235861"/>